<evidence type="ECO:0000313" key="2">
    <source>
        <dbReference type="Proteomes" id="UP000233769"/>
    </source>
</evidence>
<reference evidence="2" key="1">
    <citation type="submission" date="2017-10" db="EMBL/GenBank/DDBJ databases">
        <authorList>
            <person name="Regsiter A."/>
            <person name="William W."/>
        </authorList>
    </citation>
    <scope>NUCLEOTIDE SEQUENCE [LARGE SCALE GENOMIC DNA]</scope>
</reference>
<name>A0A2N9AQZ5_METEX</name>
<evidence type="ECO:0000313" key="1">
    <source>
        <dbReference type="EMBL" id="SOR29785.1"/>
    </source>
</evidence>
<protein>
    <submittedName>
        <fullName evidence="1">Uncharacterized protein</fullName>
    </submittedName>
</protein>
<gene>
    <name evidence="1" type="ORF">TK0001_3183</name>
</gene>
<organism evidence="1 2">
    <name type="scientific">Methylorubrum extorquens</name>
    <name type="common">Methylobacterium dichloromethanicum</name>
    <name type="synonym">Methylobacterium extorquens</name>
    <dbReference type="NCBI Taxonomy" id="408"/>
    <lineage>
        <taxon>Bacteria</taxon>
        <taxon>Pseudomonadati</taxon>
        <taxon>Pseudomonadota</taxon>
        <taxon>Alphaproteobacteria</taxon>
        <taxon>Hyphomicrobiales</taxon>
        <taxon>Methylobacteriaceae</taxon>
        <taxon>Methylorubrum</taxon>
    </lineage>
</organism>
<accession>A0A2N9AQZ5</accession>
<dbReference type="Proteomes" id="UP000233769">
    <property type="component" value="Chromosome tk0001"/>
</dbReference>
<sequence length="124" mass="13814">MRRGARILEAIEYSGNAAYDRGGKSLRPVSETFMSVTNFPRRRRRSVVGSCPPFMRLIPTRDVEVTDETGQILIRQAGEIISVESADELAVTGLAFALTKRVRLLGKDYDAVNVDLPFEERPGD</sequence>
<proteinExistence type="predicted"/>
<dbReference type="AlphaFoldDB" id="A0A2N9AQZ5"/>
<dbReference type="EMBL" id="LT962688">
    <property type="protein sequence ID" value="SOR29785.1"/>
    <property type="molecule type" value="Genomic_DNA"/>
</dbReference>